<protein>
    <submittedName>
        <fullName evidence="2">Uncharacterized protein</fullName>
    </submittedName>
</protein>
<reference evidence="2 3" key="1">
    <citation type="submission" date="2018-06" db="EMBL/GenBank/DDBJ databases">
        <title>Genome analysis of cellulolytic fungus Trichoderma lentiforme CFAM-422.</title>
        <authorList>
            <person name="Steindorff A.S."/>
            <person name="Formighieri E.F."/>
            <person name="Midorikawa G.E.O."/>
            <person name="Tamietti M.S."/>
            <person name="Ramos E.Z."/>
            <person name="Silva A.S."/>
            <person name="Bon E.P.S."/>
            <person name="Mendes T.D."/>
            <person name="Damaso M.C.T."/>
            <person name="Favaro L.C.L."/>
        </authorList>
    </citation>
    <scope>NUCLEOTIDE SEQUENCE [LARGE SCALE GENOMIC DNA]</scope>
    <source>
        <strain evidence="2 3">CFAM-422</strain>
    </source>
</reference>
<gene>
    <name evidence="2" type="ORF">CFAM422_004409</name>
</gene>
<keyword evidence="1" id="KW-0812">Transmembrane</keyword>
<evidence type="ECO:0000313" key="2">
    <source>
        <dbReference type="EMBL" id="KAF3073623.1"/>
    </source>
</evidence>
<dbReference type="AlphaFoldDB" id="A0A9P5CGJ8"/>
<evidence type="ECO:0000313" key="3">
    <source>
        <dbReference type="Proteomes" id="UP000801864"/>
    </source>
</evidence>
<accession>A0A9P5CGJ8</accession>
<feature type="transmembrane region" description="Helical" evidence="1">
    <location>
        <begin position="116"/>
        <end position="137"/>
    </location>
</feature>
<keyword evidence="1" id="KW-0472">Membrane</keyword>
<name>A0A9P5CGJ8_9HYPO</name>
<proteinExistence type="predicted"/>
<sequence length="142" mass="16662">MEFSLIGCSHRLSNVEDNEETPLLSGRDIRSRTLAWQHDNAFIRLPSQLAITIWQFVRLFIRLLSQMPFYIWQFVRLFVRLLPEEFVLVHYLLLVWCLATIAVCGALAMEIKEGRFNILLIILCSLSMISLAIAFSFRNDWR</sequence>
<dbReference type="Proteomes" id="UP000801864">
    <property type="component" value="Unassembled WGS sequence"/>
</dbReference>
<comment type="caution">
    <text evidence="2">The sequence shown here is derived from an EMBL/GenBank/DDBJ whole genome shotgun (WGS) entry which is preliminary data.</text>
</comment>
<keyword evidence="1" id="KW-1133">Transmembrane helix</keyword>
<dbReference type="EMBL" id="QLNT01000006">
    <property type="protein sequence ID" value="KAF3073623.1"/>
    <property type="molecule type" value="Genomic_DNA"/>
</dbReference>
<keyword evidence="3" id="KW-1185">Reference proteome</keyword>
<feature type="transmembrane region" description="Helical" evidence="1">
    <location>
        <begin position="87"/>
        <end position="109"/>
    </location>
</feature>
<organism evidence="2 3">
    <name type="scientific">Trichoderma lentiforme</name>
    <dbReference type="NCBI Taxonomy" id="1567552"/>
    <lineage>
        <taxon>Eukaryota</taxon>
        <taxon>Fungi</taxon>
        <taxon>Dikarya</taxon>
        <taxon>Ascomycota</taxon>
        <taxon>Pezizomycotina</taxon>
        <taxon>Sordariomycetes</taxon>
        <taxon>Hypocreomycetidae</taxon>
        <taxon>Hypocreales</taxon>
        <taxon>Hypocreaceae</taxon>
        <taxon>Trichoderma</taxon>
    </lineage>
</organism>
<evidence type="ECO:0000256" key="1">
    <source>
        <dbReference type="SAM" id="Phobius"/>
    </source>
</evidence>